<protein>
    <submittedName>
        <fullName evidence="2">Uncharacterized protein</fullName>
    </submittedName>
</protein>
<dbReference type="Proteomes" id="UP000248924">
    <property type="component" value="Unassembled WGS sequence"/>
</dbReference>
<dbReference type="AlphaFoldDB" id="A0A2W2FHK6"/>
<feature type="region of interest" description="Disordered" evidence="1">
    <location>
        <begin position="45"/>
        <end position="73"/>
    </location>
</feature>
<organism evidence="2 3">
    <name type="scientific">Micromonospora craterilacus</name>
    <dbReference type="NCBI Taxonomy" id="1655439"/>
    <lineage>
        <taxon>Bacteria</taxon>
        <taxon>Bacillati</taxon>
        <taxon>Actinomycetota</taxon>
        <taxon>Actinomycetes</taxon>
        <taxon>Micromonosporales</taxon>
        <taxon>Micromonosporaceae</taxon>
        <taxon>Micromonospora</taxon>
    </lineage>
</organism>
<evidence type="ECO:0000313" key="3">
    <source>
        <dbReference type="Proteomes" id="UP000248924"/>
    </source>
</evidence>
<evidence type="ECO:0000313" key="2">
    <source>
        <dbReference type="EMBL" id="PZG21167.1"/>
    </source>
</evidence>
<dbReference type="EMBL" id="POTY01000033">
    <property type="protein sequence ID" value="PZG21167.1"/>
    <property type="molecule type" value="Genomic_DNA"/>
</dbReference>
<reference evidence="2 3" key="1">
    <citation type="submission" date="2018-01" db="EMBL/GenBank/DDBJ databases">
        <title>Draft genome sequence of Jishengella sp. NA12.</title>
        <authorList>
            <person name="Sahin N."/>
            <person name="Ay H."/>
            <person name="Saygin H."/>
        </authorList>
    </citation>
    <scope>NUCLEOTIDE SEQUENCE [LARGE SCALE GENOMIC DNA]</scope>
    <source>
        <strain evidence="2 3">NA12</strain>
    </source>
</reference>
<proteinExistence type="predicted"/>
<comment type="caution">
    <text evidence="2">The sequence shown here is derived from an EMBL/GenBank/DDBJ whole genome shotgun (WGS) entry which is preliminary data.</text>
</comment>
<gene>
    <name evidence="2" type="ORF">C1I95_08095</name>
</gene>
<accession>A0A2W2FHK6</accession>
<sequence>MGLADAGEVVSLLRSEERSMRRIRGVLAALAVGLLLTSCGGEPSVSAPAAGGDTPAATSQVDAGKATDQAKTGSGDTWCDVVKAFNDSVDPLFTPGGSDRKADVDQAHARLRELVAAAPAEIKTQAAALSEFYAAVIDTSGKSLADDPSGYARLAEAAEKLKTVMPPVSEYTMQYCPELDQQLPVGEW</sequence>
<name>A0A2W2FHK6_9ACTN</name>
<evidence type="ECO:0000256" key="1">
    <source>
        <dbReference type="SAM" id="MobiDB-lite"/>
    </source>
</evidence>
<keyword evidence="3" id="KW-1185">Reference proteome</keyword>
<feature type="compositionally biased region" description="Low complexity" evidence="1">
    <location>
        <begin position="46"/>
        <end position="59"/>
    </location>
</feature>